<proteinExistence type="predicted"/>
<name>F6GYD7_VITVI</name>
<keyword evidence="2" id="KW-1185">Reference proteome</keyword>
<accession>F6GYD7</accession>
<evidence type="ECO:0000313" key="1">
    <source>
        <dbReference type="EMBL" id="CCB44991.1"/>
    </source>
</evidence>
<reference evidence="2" key="1">
    <citation type="journal article" date="2007" name="Nature">
        <title>The grapevine genome sequence suggests ancestral hexaploidization in major angiosperm phyla.</title>
        <authorList>
            <consortium name="The French-Italian Public Consortium for Grapevine Genome Characterization."/>
            <person name="Jaillon O."/>
            <person name="Aury J.-M."/>
            <person name="Noel B."/>
            <person name="Policriti A."/>
            <person name="Clepet C."/>
            <person name="Casagrande A."/>
            <person name="Choisne N."/>
            <person name="Aubourg S."/>
            <person name="Vitulo N."/>
            <person name="Jubin C."/>
            <person name="Vezzi A."/>
            <person name="Legeai F."/>
            <person name="Hugueney P."/>
            <person name="Dasilva C."/>
            <person name="Horner D."/>
            <person name="Mica E."/>
            <person name="Jublot D."/>
            <person name="Poulain J."/>
            <person name="Bruyere C."/>
            <person name="Billault A."/>
            <person name="Segurens B."/>
            <person name="Gouyvenoux M."/>
            <person name="Ugarte E."/>
            <person name="Cattonaro F."/>
            <person name="Anthouard V."/>
            <person name="Vico V."/>
            <person name="Del Fabbro C."/>
            <person name="Alaux M."/>
            <person name="Di Gaspero G."/>
            <person name="Dumas V."/>
            <person name="Felice N."/>
            <person name="Paillard S."/>
            <person name="Juman I."/>
            <person name="Moroldo M."/>
            <person name="Scalabrin S."/>
            <person name="Canaguier A."/>
            <person name="Le Clainche I."/>
            <person name="Malacrida G."/>
            <person name="Durand E."/>
            <person name="Pesole G."/>
            <person name="Laucou V."/>
            <person name="Chatelet P."/>
            <person name="Merdinoglu D."/>
            <person name="Delledonne M."/>
            <person name="Pezzotti M."/>
            <person name="Lecharny A."/>
            <person name="Scarpelli C."/>
            <person name="Artiguenave F."/>
            <person name="Pe M.E."/>
            <person name="Valle G."/>
            <person name="Morgante M."/>
            <person name="Caboche M."/>
            <person name="Adam-Blondon A.-F."/>
            <person name="Weissenbach J."/>
            <person name="Quetier F."/>
            <person name="Wincker P."/>
        </authorList>
    </citation>
    <scope>NUCLEOTIDE SEQUENCE [LARGE SCALE GENOMIC DNA]</scope>
    <source>
        <strain evidence="2">cv. Pinot noir / PN40024</strain>
    </source>
</reference>
<gene>
    <name evidence="1" type="ordered locus">VIT_07s0095g00510</name>
</gene>
<protein>
    <submittedName>
        <fullName evidence="1">Uncharacterized protein</fullName>
    </submittedName>
</protein>
<dbReference type="PaxDb" id="29760-VIT_07s0095g00510.t01"/>
<dbReference type="Proteomes" id="UP000009183">
    <property type="component" value="Chromosome 7"/>
</dbReference>
<organism evidence="1 2">
    <name type="scientific">Vitis vinifera</name>
    <name type="common">Grape</name>
    <dbReference type="NCBI Taxonomy" id="29760"/>
    <lineage>
        <taxon>Eukaryota</taxon>
        <taxon>Viridiplantae</taxon>
        <taxon>Streptophyta</taxon>
        <taxon>Embryophyta</taxon>
        <taxon>Tracheophyta</taxon>
        <taxon>Spermatophyta</taxon>
        <taxon>Magnoliopsida</taxon>
        <taxon>eudicotyledons</taxon>
        <taxon>Gunneridae</taxon>
        <taxon>Pentapetalae</taxon>
        <taxon>rosids</taxon>
        <taxon>Vitales</taxon>
        <taxon>Vitaceae</taxon>
        <taxon>Viteae</taxon>
        <taxon>Vitis</taxon>
    </lineage>
</organism>
<dbReference type="AlphaFoldDB" id="F6GYD7"/>
<sequence length="45" mass="5000">MEARDDGEGGKRGFPKGFYMGKRVSAFRAISMFHLAFRATISSQS</sequence>
<dbReference type="HOGENOM" id="CLU_3208701_0_0_1"/>
<dbReference type="EMBL" id="FN594971">
    <property type="protein sequence ID" value="CCB44991.1"/>
    <property type="molecule type" value="Genomic_DNA"/>
</dbReference>
<evidence type="ECO:0000313" key="2">
    <source>
        <dbReference type="Proteomes" id="UP000009183"/>
    </source>
</evidence>
<dbReference type="InParanoid" id="F6GYD7"/>